<evidence type="ECO:0000313" key="2">
    <source>
        <dbReference type="Proteomes" id="UP001234202"/>
    </source>
</evidence>
<sequence>MVYTEHHRRQKRQQELADATEAQTVPDAATHLRALDSPTPACPRLPYERQETPPLDFTDSTAGAIEPTVVDGTSDLAALLFENSGANEPEQMIAMLQRQRSPGPSGIQKQSTTPQIPSCLRHLPSPIWLDFINDYVECTRSLDFSLLSSGILTPISRDTPNLSVVEHVIYGTSVALVAQWNMPHSAIQSHMTQAWNIFQHGLMLGRLSSADTISSTSVKAQQRMISQETATPAVRTLRSAERHLALNYTDALVVHAACSNVLCQNVFHQYRNASEFKVGSRCGVCRSLPDGERNLGLVPFLRMPLANVLEGFLRIQGMEELCEDTLARKQRDADFDARTYPALKIYREAYDGTAWNFTSITGESIAEPSHFVLRLNIGLDWYQPHRSNHARQQSVGPIIGHVANLPARLRGSMKLALLFGITPGK</sequence>
<comment type="caution">
    <text evidence="1">The sequence shown here is derived from an EMBL/GenBank/DDBJ whole genome shotgun (WGS) entry which is preliminary data.</text>
</comment>
<gene>
    <name evidence="1" type="ORF">QFC24_003740</name>
</gene>
<dbReference type="EMBL" id="JASBWV010000012">
    <property type="protein sequence ID" value="KAJ9123525.1"/>
    <property type="molecule type" value="Genomic_DNA"/>
</dbReference>
<evidence type="ECO:0000313" key="1">
    <source>
        <dbReference type="EMBL" id="KAJ9123525.1"/>
    </source>
</evidence>
<dbReference type="Proteomes" id="UP001234202">
    <property type="component" value="Unassembled WGS sequence"/>
</dbReference>
<organism evidence="1 2">
    <name type="scientific">Naganishia onofrii</name>
    <dbReference type="NCBI Taxonomy" id="1851511"/>
    <lineage>
        <taxon>Eukaryota</taxon>
        <taxon>Fungi</taxon>
        <taxon>Dikarya</taxon>
        <taxon>Basidiomycota</taxon>
        <taxon>Agaricomycotina</taxon>
        <taxon>Tremellomycetes</taxon>
        <taxon>Filobasidiales</taxon>
        <taxon>Filobasidiaceae</taxon>
        <taxon>Naganishia</taxon>
    </lineage>
</organism>
<protein>
    <submittedName>
        <fullName evidence="1">Uncharacterized protein</fullName>
    </submittedName>
</protein>
<keyword evidence="2" id="KW-1185">Reference proteome</keyword>
<reference evidence="1" key="1">
    <citation type="submission" date="2023-04" db="EMBL/GenBank/DDBJ databases">
        <title>Draft Genome sequencing of Naganishia species isolated from polar environments using Oxford Nanopore Technology.</title>
        <authorList>
            <person name="Leo P."/>
            <person name="Venkateswaran K."/>
        </authorList>
    </citation>
    <scope>NUCLEOTIDE SEQUENCE</scope>
    <source>
        <strain evidence="1">DBVPG 5303</strain>
    </source>
</reference>
<name>A0ACC2XJG8_9TREE</name>
<proteinExistence type="predicted"/>
<accession>A0ACC2XJG8</accession>